<keyword evidence="6" id="KW-1133">Transmembrane helix</keyword>
<evidence type="ECO:0000256" key="6">
    <source>
        <dbReference type="SAM" id="Phobius"/>
    </source>
</evidence>
<dbReference type="InterPro" id="IPR011989">
    <property type="entry name" value="ARM-like"/>
</dbReference>
<gene>
    <name evidence="8" type="ORF">DERYTH_LOCUS5833</name>
</gene>
<dbReference type="InterPro" id="IPR006816">
    <property type="entry name" value="ELMO_dom"/>
</dbReference>
<name>A0A9N9FVJ0_9GLOM</name>
<evidence type="ECO:0000259" key="7">
    <source>
        <dbReference type="PROSITE" id="PS51335"/>
    </source>
</evidence>
<dbReference type="GO" id="GO:0017124">
    <property type="term" value="F:SH3 domain binding"/>
    <property type="evidence" value="ECO:0007669"/>
    <property type="project" value="UniProtKB-KW"/>
</dbReference>
<dbReference type="PANTHER" id="PTHR12771">
    <property type="entry name" value="ENGULFMENT AND CELL MOTILITY"/>
    <property type="match status" value="1"/>
</dbReference>
<dbReference type="Proteomes" id="UP000789405">
    <property type="component" value="Unassembled WGS sequence"/>
</dbReference>
<dbReference type="InterPro" id="IPR050868">
    <property type="entry name" value="ELMO_domain-containing"/>
</dbReference>
<keyword evidence="9" id="KW-1185">Reference proteome</keyword>
<dbReference type="Gene3D" id="1.25.10.10">
    <property type="entry name" value="Leucine-rich Repeat Variant"/>
    <property type="match status" value="1"/>
</dbReference>
<dbReference type="AlphaFoldDB" id="A0A9N9FVJ0"/>
<dbReference type="EMBL" id="CAJVPY010002516">
    <property type="protein sequence ID" value="CAG8563083.1"/>
    <property type="molecule type" value="Genomic_DNA"/>
</dbReference>
<protein>
    <submittedName>
        <fullName evidence="8">9196_t:CDS:1</fullName>
    </submittedName>
</protein>
<dbReference type="Pfam" id="PF16457">
    <property type="entry name" value="PH_12"/>
    <property type="match status" value="1"/>
</dbReference>
<evidence type="ECO:0000256" key="4">
    <source>
        <dbReference type="ARBA" id="ARBA00024863"/>
    </source>
</evidence>
<comment type="caution">
    <text evidence="8">The sequence shown here is derived from an EMBL/GenBank/DDBJ whole genome shotgun (WGS) entry which is preliminary data.</text>
</comment>
<feature type="transmembrane region" description="Helical" evidence="6">
    <location>
        <begin position="66"/>
        <end position="85"/>
    </location>
</feature>
<evidence type="ECO:0000313" key="9">
    <source>
        <dbReference type="Proteomes" id="UP000789405"/>
    </source>
</evidence>
<sequence length="876" mass="100774">MLKHTRKFLPTVKQLARKYSTPSKGDSLATSLKEPDIIHYGTFIGTGAKPTTIPSSHTSPHTSLDILFLIHLHILLWIYSFYIMATLPYPHMVSEKLDKLDKKVEKLGERVEKLDKKVEKLDASISYVKVTERTKKLWDSYRSRKFRLKQKSSPTVNTFPPRKKLNAMSTPVTVLYEKNQVSCSVDVSQPISDIIKTLCIEQFNISEPPNLLALRLQDTDELITDENIRRKITENERLKLVSSPLIEAADICEKLGSTDDKTLKLSTFSLQKYIKEVEFADEFLKKDGLKYLIEIINNSSGNTLAYALTSMQNLMEHDHGWDDLGSDFINKVIKILVDQTLVNICRPATAIIIKLVTADKSSTTSPIRSYGFDVLHEAILLQPNFLPTLVQRFASADYVLRSNSLCLINALMRHVTDQYWESFMDMLDKLNVRKAVVLLMNGVHGEELSKHLLEFQSLFVRQAYRWKRTQVSLHIPSHKIMLEEIWKSANLPEEGGKWRKVGFATEAPKWEIQRVGYLGLDNMHGFMKKNTDEYQKTILEQINRPTERRCPFAKTSIEVTELLCDYWDVSTGYTTSTSFQPLLLSFDKIHYITVKAFFRLWNDMEATVDDFPKVSALVRSQLKYALRDEATKQLYEFEKDMLEVEYKVIRDRQLKELELGDDLLSKTPVRNLREQLYTESYEFVKQQRIKCLLLGDWFPLITPASLSTNQQNLGRRSIYNKKWRFYRLSPNLKSLHYSDFSEKTFIRDGVEELPERITDVMTGLTPQISGSPTRKSVGLSQDLTFSLMSGPDTILADFMASDYTQFSEWTDGLNMLFDKNIGSKDTAEFIQILTEIGVKVKLLDLSGEKVEIPQGVEVPRELPVVDNGFYYGDPFS</sequence>
<dbReference type="OrthoDB" id="28413at2759"/>
<dbReference type="GO" id="GO:0006915">
    <property type="term" value="P:apoptotic process"/>
    <property type="evidence" value="ECO:0007669"/>
    <property type="project" value="UniProtKB-KW"/>
</dbReference>
<dbReference type="InterPro" id="IPR024574">
    <property type="entry name" value="ELMO_ARM"/>
</dbReference>
<keyword evidence="6" id="KW-0472">Membrane</keyword>
<evidence type="ECO:0000256" key="3">
    <source>
        <dbReference type="ARBA" id="ARBA00023036"/>
    </source>
</evidence>
<keyword evidence="5" id="KW-0175">Coiled coil</keyword>
<dbReference type="SUPFAM" id="SSF48371">
    <property type="entry name" value="ARM repeat"/>
    <property type="match status" value="1"/>
</dbReference>
<dbReference type="Gene3D" id="2.30.29.30">
    <property type="entry name" value="Pleckstrin-homology domain (PH domain)/Phosphotyrosine-binding domain (PTB)"/>
    <property type="match status" value="1"/>
</dbReference>
<reference evidence="8" key="1">
    <citation type="submission" date="2021-06" db="EMBL/GenBank/DDBJ databases">
        <authorList>
            <person name="Kallberg Y."/>
            <person name="Tangrot J."/>
            <person name="Rosling A."/>
        </authorList>
    </citation>
    <scope>NUCLEOTIDE SEQUENCE</scope>
    <source>
        <strain evidence="8">MA453B</strain>
    </source>
</reference>
<evidence type="ECO:0000313" key="8">
    <source>
        <dbReference type="EMBL" id="CAG8563083.1"/>
    </source>
</evidence>
<dbReference type="GO" id="GO:0007015">
    <property type="term" value="P:actin filament organization"/>
    <property type="evidence" value="ECO:0007669"/>
    <property type="project" value="TreeGrafter"/>
</dbReference>
<evidence type="ECO:0000256" key="2">
    <source>
        <dbReference type="ARBA" id="ARBA00022907"/>
    </source>
</evidence>
<keyword evidence="1" id="KW-0053">Apoptosis</keyword>
<dbReference type="InterPro" id="IPR001849">
    <property type="entry name" value="PH_domain"/>
</dbReference>
<dbReference type="InterPro" id="IPR016024">
    <property type="entry name" value="ARM-type_fold"/>
</dbReference>
<keyword evidence="2" id="KW-0581">Phagocytosis</keyword>
<evidence type="ECO:0000256" key="1">
    <source>
        <dbReference type="ARBA" id="ARBA00022703"/>
    </source>
</evidence>
<dbReference type="PANTHER" id="PTHR12771:SF56">
    <property type="entry name" value="CED-12"/>
    <property type="match status" value="1"/>
</dbReference>
<dbReference type="Pfam" id="PF04727">
    <property type="entry name" value="ELMO_CED12"/>
    <property type="match status" value="1"/>
</dbReference>
<dbReference type="Pfam" id="PF11841">
    <property type="entry name" value="ELMO_ARM"/>
    <property type="match status" value="1"/>
</dbReference>
<evidence type="ECO:0000256" key="5">
    <source>
        <dbReference type="SAM" id="Coils"/>
    </source>
</evidence>
<proteinExistence type="predicted"/>
<comment type="function">
    <text evidence="4">Involved in cytoskeletal rearrangements required for phagocytosis of apoptotic cells and cell motility. Acts in association with DOCK1 and CRK. Was initially proposed to be required in complex with DOCK1 to activate Rac Rho small GTPases. May enhance the guanine nucleotide exchange factor (GEF) activity of DOCK1.</text>
</comment>
<feature type="coiled-coil region" evidence="5">
    <location>
        <begin position="97"/>
        <end position="124"/>
    </location>
</feature>
<dbReference type="GO" id="GO:0005886">
    <property type="term" value="C:plasma membrane"/>
    <property type="evidence" value="ECO:0007669"/>
    <property type="project" value="TreeGrafter"/>
</dbReference>
<keyword evidence="3" id="KW-0729">SH3-binding</keyword>
<dbReference type="InterPro" id="IPR011993">
    <property type="entry name" value="PH-like_dom_sf"/>
</dbReference>
<organism evidence="8 9">
    <name type="scientific">Dentiscutata erythropus</name>
    <dbReference type="NCBI Taxonomy" id="1348616"/>
    <lineage>
        <taxon>Eukaryota</taxon>
        <taxon>Fungi</taxon>
        <taxon>Fungi incertae sedis</taxon>
        <taxon>Mucoromycota</taxon>
        <taxon>Glomeromycotina</taxon>
        <taxon>Glomeromycetes</taxon>
        <taxon>Diversisporales</taxon>
        <taxon>Gigasporaceae</taxon>
        <taxon>Dentiscutata</taxon>
    </lineage>
</organism>
<feature type="domain" description="ELMO" evidence="7">
    <location>
        <begin position="477"/>
        <end position="626"/>
    </location>
</feature>
<accession>A0A9N9FVJ0</accession>
<dbReference type="Gene3D" id="1.20.1270.70">
    <property type="entry name" value="Designed single chain three-helix bundle"/>
    <property type="match status" value="1"/>
</dbReference>
<dbReference type="PROSITE" id="PS51335">
    <property type="entry name" value="ELMO"/>
    <property type="match status" value="1"/>
</dbReference>
<keyword evidence="6" id="KW-0812">Transmembrane</keyword>
<dbReference type="GO" id="GO:0048870">
    <property type="term" value="P:cell motility"/>
    <property type="evidence" value="ECO:0007669"/>
    <property type="project" value="TreeGrafter"/>
</dbReference>